<dbReference type="AlphaFoldDB" id="A0A3B0XB65"/>
<dbReference type="EMBL" id="UOFD01000058">
    <property type="protein sequence ID" value="VAW53214.1"/>
    <property type="molecule type" value="Genomic_DNA"/>
</dbReference>
<organism evidence="1">
    <name type="scientific">hydrothermal vent metagenome</name>
    <dbReference type="NCBI Taxonomy" id="652676"/>
    <lineage>
        <taxon>unclassified sequences</taxon>
        <taxon>metagenomes</taxon>
        <taxon>ecological metagenomes</taxon>
    </lineage>
</organism>
<name>A0A3B0XB65_9ZZZZ</name>
<dbReference type="InterPro" id="IPR038570">
    <property type="entry name" value="HicA_sf"/>
</dbReference>
<gene>
    <name evidence="1" type="ORF">MNBD_GAMMA06-2003</name>
</gene>
<proteinExistence type="predicted"/>
<protein>
    <recommendedName>
        <fullName evidence="2">YcfA family protein</fullName>
    </recommendedName>
</protein>
<sequence length="72" mass="8203">MNGNELLKLLKKLARERGVTCEIKKHHGKGSHGTLYFGNRRTTIKDRKKEKEIGKGLLNSMLKDLGINKDEI</sequence>
<evidence type="ECO:0000313" key="1">
    <source>
        <dbReference type="EMBL" id="VAW53214.1"/>
    </source>
</evidence>
<accession>A0A3B0XB65</accession>
<reference evidence="1" key="1">
    <citation type="submission" date="2018-06" db="EMBL/GenBank/DDBJ databases">
        <authorList>
            <person name="Zhirakovskaya E."/>
        </authorList>
    </citation>
    <scope>NUCLEOTIDE SEQUENCE</scope>
</reference>
<dbReference type="SUPFAM" id="SSF54786">
    <property type="entry name" value="YcfA/nrd intein domain"/>
    <property type="match status" value="1"/>
</dbReference>
<evidence type="ECO:0008006" key="2">
    <source>
        <dbReference type="Google" id="ProtNLM"/>
    </source>
</evidence>
<dbReference type="Gene3D" id="3.30.920.30">
    <property type="entry name" value="Hypothetical protein"/>
    <property type="match status" value="1"/>
</dbReference>